<dbReference type="EMBL" id="AP018515">
    <property type="protein sequence ID" value="BBC78861.1"/>
    <property type="molecule type" value="Genomic_DNA"/>
</dbReference>
<reference evidence="1 2" key="1">
    <citation type="submission" date="2018-02" db="EMBL/GenBank/DDBJ databases">
        <title>Acetobacter orientalis genome.</title>
        <authorList>
            <person name="Nakashima N."/>
            <person name="Tamura T."/>
        </authorList>
    </citation>
    <scope>NUCLEOTIDE SEQUENCE [LARGE SCALE GENOMIC DNA]</scope>
    <source>
        <strain evidence="1 2">FAN1</strain>
    </source>
</reference>
<dbReference type="KEGG" id="aot:AcetOri_orf00741"/>
<proteinExistence type="predicted"/>
<evidence type="ECO:0000313" key="2">
    <source>
        <dbReference type="Proteomes" id="UP000270034"/>
    </source>
</evidence>
<name>A0A2Z5ZE73_9PROT</name>
<evidence type="ECO:0000313" key="1">
    <source>
        <dbReference type="EMBL" id="BBC78861.1"/>
    </source>
</evidence>
<organism evidence="1 2">
    <name type="scientific">Acetobacter orientalis</name>
    <dbReference type="NCBI Taxonomy" id="146474"/>
    <lineage>
        <taxon>Bacteria</taxon>
        <taxon>Pseudomonadati</taxon>
        <taxon>Pseudomonadota</taxon>
        <taxon>Alphaproteobacteria</taxon>
        <taxon>Acetobacterales</taxon>
        <taxon>Acetobacteraceae</taxon>
        <taxon>Acetobacter</taxon>
    </lineage>
</organism>
<sequence length="49" mass="5953">MYWHQWSAMWHFALYHYCLQLRAQLPTTLQAEVRYSLLTRLHGAIDKFG</sequence>
<dbReference type="Proteomes" id="UP000270034">
    <property type="component" value="Chromosome"/>
</dbReference>
<dbReference type="AlphaFoldDB" id="A0A2Z5ZE73"/>
<gene>
    <name evidence="1" type="ORF">AcetOrient_orf00741</name>
</gene>
<accession>A0A2Z5ZE73</accession>
<protein>
    <submittedName>
        <fullName evidence="1">Alkaline phosphatase</fullName>
    </submittedName>
</protein>